<dbReference type="EMBL" id="BNCP01000073">
    <property type="protein sequence ID" value="GIL92169.1"/>
    <property type="molecule type" value="Genomic_DNA"/>
</dbReference>
<keyword evidence="3" id="KW-1185">Reference proteome</keyword>
<reference evidence="2" key="1">
    <citation type="journal article" date="2021" name="Proc. Natl. Acad. Sci. U.S.A.">
        <title>Three genomes in the algal genus Volvox reveal the fate of a haploid sex-determining region after a transition to homothallism.</title>
        <authorList>
            <person name="Yamamoto K."/>
            <person name="Hamaji T."/>
            <person name="Kawai-Toyooka H."/>
            <person name="Matsuzaki R."/>
            <person name="Takahashi F."/>
            <person name="Nishimura Y."/>
            <person name="Kawachi M."/>
            <person name="Noguchi H."/>
            <person name="Minakuchi Y."/>
            <person name="Umen J.G."/>
            <person name="Toyoda A."/>
            <person name="Nozaki H."/>
        </authorList>
    </citation>
    <scope>NUCLEOTIDE SEQUENCE</scope>
    <source>
        <strain evidence="2">NIES-3786</strain>
    </source>
</reference>
<feature type="compositionally biased region" description="Low complexity" evidence="1">
    <location>
        <begin position="23"/>
        <end position="39"/>
    </location>
</feature>
<dbReference type="AlphaFoldDB" id="A0A8J4CZX7"/>
<organism evidence="2 3">
    <name type="scientific">Volvox reticuliferus</name>
    <dbReference type="NCBI Taxonomy" id="1737510"/>
    <lineage>
        <taxon>Eukaryota</taxon>
        <taxon>Viridiplantae</taxon>
        <taxon>Chlorophyta</taxon>
        <taxon>core chlorophytes</taxon>
        <taxon>Chlorophyceae</taxon>
        <taxon>CS clade</taxon>
        <taxon>Chlamydomonadales</taxon>
        <taxon>Volvocaceae</taxon>
        <taxon>Volvox</taxon>
    </lineage>
</organism>
<name>A0A8J4CZX7_9CHLO</name>
<sequence length="164" mass="17428">MDAGGPLLADGIPPSQVGRPTSLHTTPHQQATAQQLHPPWTSRARRMASDEAATSTYVRVQARAVMAAKVIVGGSTRVAAAQVVSPPPFCLLLAGLAVTLQLNEGRLFAFCNFRRPLFNAFAVSFPKSHLLCLPMSPHHCSVVASANQPGSQPKPPADLDWKSS</sequence>
<comment type="caution">
    <text evidence="2">The sequence shown here is derived from an EMBL/GenBank/DDBJ whole genome shotgun (WGS) entry which is preliminary data.</text>
</comment>
<protein>
    <submittedName>
        <fullName evidence="2">Uncharacterized protein</fullName>
    </submittedName>
</protein>
<proteinExistence type="predicted"/>
<evidence type="ECO:0000313" key="2">
    <source>
        <dbReference type="EMBL" id="GIL92169.1"/>
    </source>
</evidence>
<dbReference type="Proteomes" id="UP000747110">
    <property type="component" value="Unassembled WGS sequence"/>
</dbReference>
<feature type="region of interest" description="Disordered" evidence="1">
    <location>
        <begin position="1"/>
        <end position="41"/>
    </location>
</feature>
<gene>
    <name evidence="2" type="ORF">Vretifemale_19724</name>
</gene>
<feature type="region of interest" description="Disordered" evidence="1">
    <location>
        <begin position="145"/>
        <end position="164"/>
    </location>
</feature>
<accession>A0A8J4CZX7</accession>
<evidence type="ECO:0000256" key="1">
    <source>
        <dbReference type="SAM" id="MobiDB-lite"/>
    </source>
</evidence>
<evidence type="ECO:0000313" key="3">
    <source>
        <dbReference type="Proteomes" id="UP000747110"/>
    </source>
</evidence>